<evidence type="ECO:0000256" key="6">
    <source>
        <dbReference type="ARBA" id="ARBA00022741"/>
    </source>
</evidence>
<feature type="domain" description="ATP-citrate synthase ATP-grasp" evidence="12">
    <location>
        <begin position="2"/>
        <end position="265"/>
    </location>
</feature>
<keyword evidence="4" id="KW-0444">Lipid biosynthesis</keyword>
<keyword evidence="9" id="KW-0012">Acyltransferase</keyword>
<dbReference type="GO" id="GO:0042709">
    <property type="term" value="C:succinate-CoA ligase complex"/>
    <property type="evidence" value="ECO:0007669"/>
    <property type="project" value="TreeGrafter"/>
</dbReference>
<dbReference type="InterPro" id="IPR016102">
    <property type="entry name" value="Succinyl-CoA_synth-like"/>
</dbReference>
<comment type="caution">
    <text evidence="13">The sequence shown here is derived from an EMBL/GenBank/DDBJ whole genome shotgun (WGS) entry which is preliminary data.</text>
</comment>
<dbReference type="InterPro" id="IPR056749">
    <property type="entry name" value="Citrate_synth_N"/>
</dbReference>
<comment type="subcellular location">
    <subcellularLocation>
        <location evidence="1">Cytoplasm</location>
    </subcellularLocation>
</comment>
<evidence type="ECO:0000313" key="13">
    <source>
        <dbReference type="EMBL" id="GJQ10218.1"/>
    </source>
</evidence>
<evidence type="ECO:0000256" key="9">
    <source>
        <dbReference type="ARBA" id="ARBA00023315"/>
    </source>
</evidence>
<dbReference type="Proteomes" id="UP001061958">
    <property type="component" value="Unassembled WGS sequence"/>
</dbReference>
<evidence type="ECO:0000256" key="5">
    <source>
        <dbReference type="ARBA" id="ARBA00022679"/>
    </source>
</evidence>
<dbReference type="EMBL" id="BQMJ01000014">
    <property type="protein sequence ID" value="GJQ10218.1"/>
    <property type="molecule type" value="Genomic_DNA"/>
</dbReference>
<evidence type="ECO:0000256" key="3">
    <source>
        <dbReference type="ARBA" id="ARBA00022490"/>
    </source>
</evidence>
<dbReference type="GO" id="GO:0006099">
    <property type="term" value="P:tricarboxylic acid cycle"/>
    <property type="evidence" value="ECO:0007669"/>
    <property type="project" value="TreeGrafter"/>
</dbReference>
<protein>
    <recommendedName>
        <fullName evidence="2">ATP citrate synthase</fullName>
        <ecNumber evidence="2">2.3.3.8</ecNumber>
    </recommendedName>
</protein>
<evidence type="ECO:0000256" key="10">
    <source>
        <dbReference type="ARBA" id="ARBA00047593"/>
    </source>
</evidence>
<dbReference type="AlphaFoldDB" id="A0A9C7PT19"/>
<reference evidence="13" key="2">
    <citation type="submission" date="2022-01" db="EMBL/GenBank/DDBJ databases">
        <authorList>
            <person name="Hirooka S."/>
            <person name="Miyagishima S.Y."/>
        </authorList>
    </citation>
    <scope>NUCLEOTIDE SEQUENCE</scope>
    <source>
        <strain evidence="13">NBRC 102759</strain>
    </source>
</reference>
<dbReference type="PANTHER" id="PTHR11815">
    <property type="entry name" value="SUCCINYL-COA SYNTHETASE BETA CHAIN"/>
    <property type="match status" value="1"/>
</dbReference>
<gene>
    <name evidence="13" type="ORF">GpartN1_g2009.t1</name>
</gene>
<dbReference type="OrthoDB" id="3261737at2759"/>
<dbReference type="GO" id="GO:0005524">
    <property type="term" value="F:ATP binding"/>
    <property type="evidence" value="ECO:0007669"/>
    <property type="project" value="UniProtKB-KW"/>
</dbReference>
<evidence type="ECO:0000256" key="8">
    <source>
        <dbReference type="ARBA" id="ARBA00023098"/>
    </source>
</evidence>
<dbReference type="Gene3D" id="3.30.470.110">
    <property type="match status" value="1"/>
</dbReference>
<proteinExistence type="predicted"/>
<evidence type="ECO:0000256" key="7">
    <source>
        <dbReference type="ARBA" id="ARBA00022840"/>
    </source>
</evidence>
<name>A0A9C7PT19_9RHOD</name>
<dbReference type="FunFam" id="3.40.50.261:FF:000008">
    <property type="entry name" value="ATP-citrate synthase alpha chain protein"/>
    <property type="match status" value="1"/>
</dbReference>
<evidence type="ECO:0000256" key="1">
    <source>
        <dbReference type="ARBA" id="ARBA00004496"/>
    </source>
</evidence>
<evidence type="ECO:0000259" key="11">
    <source>
        <dbReference type="Pfam" id="PF16114"/>
    </source>
</evidence>
<dbReference type="EC" id="2.3.3.8" evidence="2"/>
<evidence type="ECO:0000256" key="4">
    <source>
        <dbReference type="ARBA" id="ARBA00022516"/>
    </source>
</evidence>
<feature type="domain" description="ATP-citrate synthase citrate-binding" evidence="11">
    <location>
        <begin position="278"/>
        <end position="452"/>
    </location>
</feature>
<dbReference type="GO" id="GO:0006104">
    <property type="term" value="P:succinyl-CoA metabolic process"/>
    <property type="evidence" value="ECO:0007669"/>
    <property type="project" value="TreeGrafter"/>
</dbReference>
<dbReference type="Pfam" id="PF16114">
    <property type="entry name" value="Citrate_bind"/>
    <property type="match status" value="1"/>
</dbReference>
<keyword evidence="8" id="KW-0443">Lipid metabolism</keyword>
<evidence type="ECO:0000259" key="12">
    <source>
        <dbReference type="Pfam" id="PF24948"/>
    </source>
</evidence>
<sequence>MARKKIREYDAKRLLAWHLKRLKGIHIPVQVAQVVDGGPSLAQLAKPTVDTEDHVTESVSETPVLQNGFGDHLFEEWNNDKSWLMESKLVVKPDMLFGKRGKSNLVKLNLNLDEASEIIESLLGSSLEVEGIKGRVTHFIVEPFVEHDAEYYFSVQSCREGNLVSFGCCGGVEIEQNWDKVKQVTIPAGEDPTGLDTILANQDLSFQVREQLEQFIKGCYLVFEDLDMTLLEMNPLTLNDRNHVIPLDMRCELDTYAMFKNQKKWLDIEFPESWGAQFTDEEHFIRSLDEKSGASLKLSLIHPKGHIWTMVAGGGASVIYADTVVDLGMGDELANYAEYSGNPKEEETYLFARTILDLATRYPDGKKRALLVGGGIANFTDIAATFAGIIQALKDFHGKLQVAKLKVFVRRGGPNYETGLRLMEELGEELDIPIEVYGPDSNMTCIVQKAIDWIRD</sequence>
<dbReference type="PANTHER" id="PTHR11815:SF10">
    <property type="entry name" value="SUCCINATE--COA LIGASE [GDP-FORMING] SUBUNIT BETA, MITOCHONDRIAL"/>
    <property type="match status" value="1"/>
</dbReference>
<keyword evidence="3" id="KW-0963">Cytoplasm</keyword>
<dbReference type="GO" id="GO:0006629">
    <property type="term" value="P:lipid metabolic process"/>
    <property type="evidence" value="ECO:0007669"/>
    <property type="project" value="UniProtKB-KW"/>
</dbReference>
<comment type="catalytic activity">
    <reaction evidence="10">
        <text>oxaloacetate + acetyl-CoA + ADP + phosphate = citrate + ATP + CoA</text>
        <dbReference type="Rhea" id="RHEA:21160"/>
        <dbReference type="ChEBI" id="CHEBI:16452"/>
        <dbReference type="ChEBI" id="CHEBI:16947"/>
        <dbReference type="ChEBI" id="CHEBI:30616"/>
        <dbReference type="ChEBI" id="CHEBI:43474"/>
        <dbReference type="ChEBI" id="CHEBI:57287"/>
        <dbReference type="ChEBI" id="CHEBI:57288"/>
        <dbReference type="ChEBI" id="CHEBI:456216"/>
        <dbReference type="EC" id="2.3.3.8"/>
    </reaction>
</comment>
<keyword evidence="5" id="KW-0808">Transferase</keyword>
<dbReference type="Pfam" id="PF24948">
    <property type="entry name" value="Citrate_synth_N"/>
    <property type="match status" value="1"/>
</dbReference>
<keyword evidence="6" id="KW-0547">Nucleotide-binding</keyword>
<keyword evidence="14" id="KW-1185">Reference proteome</keyword>
<evidence type="ECO:0000313" key="14">
    <source>
        <dbReference type="Proteomes" id="UP001061958"/>
    </source>
</evidence>
<dbReference type="GO" id="GO:0004775">
    <property type="term" value="F:succinate-CoA ligase (ADP-forming) activity"/>
    <property type="evidence" value="ECO:0007669"/>
    <property type="project" value="TreeGrafter"/>
</dbReference>
<organism evidence="13 14">
    <name type="scientific">Galdieria partita</name>
    <dbReference type="NCBI Taxonomy" id="83374"/>
    <lineage>
        <taxon>Eukaryota</taxon>
        <taxon>Rhodophyta</taxon>
        <taxon>Bangiophyceae</taxon>
        <taxon>Galdieriales</taxon>
        <taxon>Galdieriaceae</taxon>
        <taxon>Galdieria</taxon>
    </lineage>
</organism>
<dbReference type="GO" id="GO:0003878">
    <property type="term" value="F:ATP citrate synthase activity"/>
    <property type="evidence" value="ECO:0007669"/>
    <property type="project" value="UniProtKB-EC"/>
</dbReference>
<dbReference type="SUPFAM" id="SSF52210">
    <property type="entry name" value="Succinyl-CoA synthetase domains"/>
    <property type="match status" value="1"/>
</dbReference>
<keyword evidence="7" id="KW-0067">ATP-binding</keyword>
<evidence type="ECO:0000256" key="2">
    <source>
        <dbReference type="ARBA" id="ARBA00012639"/>
    </source>
</evidence>
<accession>A0A9C7PT19</accession>
<reference evidence="13" key="1">
    <citation type="journal article" date="2022" name="Proc. Natl. Acad. Sci. U.S.A.">
        <title>Life cycle and functional genomics of the unicellular red alga Galdieria for elucidating algal and plant evolution and industrial use.</title>
        <authorList>
            <person name="Hirooka S."/>
            <person name="Itabashi T."/>
            <person name="Ichinose T.M."/>
            <person name="Onuma R."/>
            <person name="Fujiwara T."/>
            <person name="Yamashita S."/>
            <person name="Jong L.W."/>
            <person name="Tomita R."/>
            <person name="Iwane A.H."/>
            <person name="Miyagishima S.Y."/>
        </authorList>
    </citation>
    <scope>NUCLEOTIDE SEQUENCE</scope>
    <source>
        <strain evidence="13">NBRC 102759</strain>
    </source>
</reference>
<dbReference type="Gene3D" id="3.40.50.261">
    <property type="entry name" value="Succinyl-CoA synthetase domains"/>
    <property type="match status" value="1"/>
</dbReference>
<dbReference type="InterPro" id="IPR032263">
    <property type="entry name" value="Citrate-bd"/>
</dbReference>
<dbReference type="SUPFAM" id="SSF56059">
    <property type="entry name" value="Glutathione synthetase ATP-binding domain-like"/>
    <property type="match status" value="1"/>
</dbReference>